<reference evidence="4" key="1">
    <citation type="submission" date="2025-08" db="UniProtKB">
        <authorList>
            <consortium name="RefSeq"/>
        </authorList>
    </citation>
    <scope>IDENTIFICATION</scope>
    <source>
        <tissue evidence="4">Gonads</tissue>
    </source>
</reference>
<keyword evidence="1" id="KW-0472">Membrane</keyword>
<dbReference type="AlphaFoldDB" id="A0A1S3HDP3"/>
<dbReference type="InParanoid" id="A0A1S3HDP3"/>
<organism evidence="3 4">
    <name type="scientific">Lingula anatina</name>
    <name type="common">Brachiopod</name>
    <name type="synonym">Lingula unguis</name>
    <dbReference type="NCBI Taxonomy" id="7574"/>
    <lineage>
        <taxon>Eukaryota</taxon>
        <taxon>Metazoa</taxon>
        <taxon>Spiralia</taxon>
        <taxon>Lophotrochozoa</taxon>
        <taxon>Brachiopoda</taxon>
        <taxon>Linguliformea</taxon>
        <taxon>Lingulata</taxon>
        <taxon>Lingulida</taxon>
        <taxon>Linguloidea</taxon>
        <taxon>Lingulidae</taxon>
        <taxon>Lingula</taxon>
    </lineage>
</organism>
<dbReference type="Pfam" id="PF13383">
    <property type="entry name" value="Methyltransf_22"/>
    <property type="match status" value="1"/>
</dbReference>
<sequence length="315" mass="36899">MVKFRWTRQIEKNFTNCLTWIAMCAGISLLFVMIGSWSGLLCAQEYKPSKRTEGSHVFRIKDPVIQTDRLEGKDAPEFITNMNMSMEAYDKLERDFFRYLNNIQFDCRNRIRAGGDPEGGWEVCLDPPYDMKKDACLVYSFGIARDWTFDDYMGDVFHCEVHSFDPSIGEKDHKRSKYVNFHNLGIFGRNSVITKKKVPWTVKTLGSIMNKLGHREKTLDYLKIDVESHEWMSLQTAIAEGALRHVKQLGMEFHSAEHNLLQPMRISIWRGLYRLGFRIYFTSWNHNCRRTSIATGRTIFTCQEVHFVNINFMQE</sequence>
<dbReference type="PANTHER" id="PTHR32026:SF10">
    <property type="entry name" value="METHYLTRANSFERASE-LIKE PROTEIN 24-RELATED"/>
    <property type="match status" value="1"/>
</dbReference>
<feature type="domain" description="Methyltransferase" evidence="2">
    <location>
        <begin position="92"/>
        <end position="277"/>
    </location>
</feature>
<keyword evidence="1" id="KW-1133">Transmembrane helix</keyword>
<dbReference type="GeneID" id="106154360"/>
<dbReference type="PANTHER" id="PTHR32026">
    <property type="entry name" value="METHYLTRANSFERASE-LIKE PROTEIN 24"/>
    <property type="match status" value="1"/>
</dbReference>
<name>A0A1S3HDP3_LINAN</name>
<dbReference type="KEGG" id="lak:106154360"/>
<evidence type="ECO:0000259" key="2">
    <source>
        <dbReference type="Pfam" id="PF13383"/>
    </source>
</evidence>
<dbReference type="InterPro" id="IPR026913">
    <property type="entry name" value="METTL24"/>
</dbReference>
<evidence type="ECO:0000313" key="4">
    <source>
        <dbReference type="RefSeq" id="XP_013384145.1"/>
    </source>
</evidence>
<dbReference type="OrthoDB" id="10006218at2759"/>
<protein>
    <submittedName>
        <fullName evidence="4">Methyltransferase-like protein 24</fullName>
    </submittedName>
</protein>
<evidence type="ECO:0000313" key="3">
    <source>
        <dbReference type="Proteomes" id="UP000085678"/>
    </source>
</evidence>
<evidence type="ECO:0000256" key="1">
    <source>
        <dbReference type="SAM" id="Phobius"/>
    </source>
</evidence>
<proteinExistence type="predicted"/>
<dbReference type="InterPro" id="IPR025714">
    <property type="entry name" value="Methyltranfer_dom"/>
</dbReference>
<gene>
    <name evidence="4" type="primary">LOC106154360</name>
</gene>
<keyword evidence="3" id="KW-1185">Reference proteome</keyword>
<feature type="transmembrane region" description="Helical" evidence="1">
    <location>
        <begin position="20"/>
        <end position="43"/>
    </location>
</feature>
<keyword evidence="1" id="KW-0812">Transmembrane</keyword>
<dbReference type="RefSeq" id="XP_013384145.1">
    <property type="nucleotide sequence ID" value="XM_013528691.2"/>
</dbReference>
<dbReference type="Proteomes" id="UP000085678">
    <property type="component" value="Unplaced"/>
</dbReference>
<accession>A0A1S3HDP3</accession>